<protein>
    <submittedName>
        <fullName evidence="2">Putative membrane protein</fullName>
    </submittedName>
</protein>
<comment type="caution">
    <text evidence="2">The sequence shown here is derived from an EMBL/GenBank/DDBJ whole genome shotgun (WGS) entry which is preliminary data.</text>
</comment>
<keyword evidence="1" id="KW-0472">Membrane</keyword>
<dbReference type="PANTHER" id="PTHR33709:SF20">
    <property type="entry name" value="OS04G0541900 PROTEIN"/>
    <property type="match status" value="1"/>
</dbReference>
<dbReference type="OrthoDB" id="1875545at2759"/>
<feature type="transmembrane region" description="Helical" evidence="1">
    <location>
        <begin position="25"/>
        <end position="46"/>
    </location>
</feature>
<reference evidence="2" key="1">
    <citation type="submission" date="2020-09" db="EMBL/GenBank/DDBJ databases">
        <title>Genome-Enabled Discovery of Anthraquinone Biosynthesis in Senna tora.</title>
        <authorList>
            <person name="Kang S.-H."/>
            <person name="Pandey R.P."/>
            <person name="Lee C.-M."/>
            <person name="Sim J.-S."/>
            <person name="Jeong J.-T."/>
            <person name="Choi B.-S."/>
            <person name="Jung M."/>
            <person name="Ginzburg D."/>
            <person name="Zhao K."/>
            <person name="Won S.Y."/>
            <person name="Oh T.-J."/>
            <person name="Yu Y."/>
            <person name="Kim N.-H."/>
            <person name="Lee O.R."/>
            <person name="Lee T.-H."/>
            <person name="Bashyal P."/>
            <person name="Kim T.-S."/>
            <person name="Lee W.-H."/>
            <person name="Kawkins C."/>
            <person name="Kim C.-K."/>
            <person name="Kim J.S."/>
            <person name="Ahn B.O."/>
            <person name="Rhee S.Y."/>
            <person name="Sohng J.K."/>
        </authorList>
    </citation>
    <scope>NUCLEOTIDE SEQUENCE</scope>
    <source>
        <tissue evidence="2">Leaf</tissue>
    </source>
</reference>
<feature type="transmembrane region" description="Helical" evidence="1">
    <location>
        <begin position="52"/>
        <end position="70"/>
    </location>
</feature>
<organism evidence="2 3">
    <name type="scientific">Senna tora</name>
    <dbReference type="NCBI Taxonomy" id="362788"/>
    <lineage>
        <taxon>Eukaryota</taxon>
        <taxon>Viridiplantae</taxon>
        <taxon>Streptophyta</taxon>
        <taxon>Embryophyta</taxon>
        <taxon>Tracheophyta</taxon>
        <taxon>Spermatophyta</taxon>
        <taxon>Magnoliopsida</taxon>
        <taxon>eudicotyledons</taxon>
        <taxon>Gunneridae</taxon>
        <taxon>Pentapetalae</taxon>
        <taxon>rosids</taxon>
        <taxon>fabids</taxon>
        <taxon>Fabales</taxon>
        <taxon>Fabaceae</taxon>
        <taxon>Caesalpinioideae</taxon>
        <taxon>Cassia clade</taxon>
        <taxon>Senna</taxon>
    </lineage>
</organism>
<evidence type="ECO:0000256" key="1">
    <source>
        <dbReference type="SAM" id="Phobius"/>
    </source>
</evidence>
<keyword evidence="3" id="KW-1185">Reference proteome</keyword>
<keyword evidence="1" id="KW-0812">Transmembrane</keyword>
<dbReference type="EMBL" id="JAAIUW010000006">
    <property type="protein sequence ID" value="KAF7826230.1"/>
    <property type="molecule type" value="Genomic_DNA"/>
</dbReference>
<gene>
    <name evidence="2" type="ORF">G2W53_017394</name>
</gene>
<evidence type="ECO:0000313" key="2">
    <source>
        <dbReference type="EMBL" id="KAF7826230.1"/>
    </source>
</evidence>
<dbReference type="InterPro" id="IPR040339">
    <property type="entry name" value="At1g16860-like"/>
</dbReference>
<dbReference type="Proteomes" id="UP000634136">
    <property type="component" value="Unassembled WGS sequence"/>
</dbReference>
<dbReference type="PANTHER" id="PTHR33709">
    <property type="entry name" value="OSJNBA0035M09.9 PROTEIN"/>
    <property type="match status" value="1"/>
</dbReference>
<name>A0A834TQB3_9FABA</name>
<keyword evidence="1" id="KW-1133">Transmembrane helix</keyword>
<dbReference type="AlphaFoldDB" id="A0A834TQB3"/>
<sequence length="298" mass="33554">MNNLSNSAFTDHTHHFCSFKPIPSLALYILIPLFFLGFAVSVFFLIVVNNAAFFVFFVLLSFLVLAFIAWNTHNWRKKCAIFLFLASFPDSDIRRAKESQLVKITGLATCGSASLESSYEKATRCVYASTLLYECRGFGMRPVNINKSCFRWNLSYCERFSTDFYITDPKTGTRVVVKAGSGSKVIPLIAESEIIHTTGQCRTLSPHLKKWLEDRNLSVDARFRRLEEGYVQEGSLVTVIGMLRRNNDIVMIIEPPGVISTGCMWQKLLLPVDIDGLIIGISQMAVPRASLETQPIEQ</sequence>
<proteinExistence type="predicted"/>
<evidence type="ECO:0000313" key="3">
    <source>
        <dbReference type="Proteomes" id="UP000634136"/>
    </source>
</evidence>
<accession>A0A834TQB3</accession>